<accession>A0A3E4Z9F0</accession>
<sequence>MQKNYVSPDYMKDSFTCPHCGTLSLMNYVKVNYFRGKYQNTTDKYNGTGTNWIFIATCQNCKKQIVWIDKIYVYPDIIAEEANSDMPDSVKQLYNEAGLIYNKSPRAACALLRLAIDRLCNELGETDRDINKNIGALVKKGLPETVQKALDVVRVVGNKAVHPGQIAFDVDDKNTAIMLMRLLNIIVERMITEPKEIDSLYQGLPESVKNAVENRDKK</sequence>
<evidence type="ECO:0000313" key="2">
    <source>
        <dbReference type="EMBL" id="RGM91697.1"/>
    </source>
</evidence>
<organism evidence="2 4">
    <name type="scientific">Phocaeicola plebeius</name>
    <dbReference type="NCBI Taxonomy" id="310297"/>
    <lineage>
        <taxon>Bacteria</taxon>
        <taxon>Pseudomonadati</taxon>
        <taxon>Bacteroidota</taxon>
        <taxon>Bacteroidia</taxon>
        <taxon>Bacteroidales</taxon>
        <taxon>Bacteroidaceae</taxon>
        <taxon>Phocaeicola</taxon>
    </lineage>
</organism>
<evidence type="ECO:0000313" key="4">
    <source>
        <dbReference type="Proteomes" id="UP000260814"/>
    </source>
</evidence>
<evidence type="ECO:0000313" key="3">
    <source>
        <dbReference type="EMBL" id="RHL16014.1"/>
    </source>
</evidence>
<dbReference type="InterPro" id="IPR025285">
    <property type="entry name" value="DUF4145"/>
</dbReference>
<dbReference type="EMBL" id="QROI01000008">
    <property type="protein sequence ID" value="RHL16014.1"/>
    <property type="molecule type" value="Genomic_DNA"/>
</dbReference>
<dbReference type="Proteomes" id="UP000284916">
    <property type="component" value="Unassembled WGS sequence"/>
</dbReference>
<gene>
    <name evidence="3" type="ORF">DW035_06650</name>
    <name evidence="2" type="ORF">DXB87_06420</name>
</gene>
<dbReference type="AlphaFoldDB" id="A0A3E4Z9F0"/>
<dbReference type="EMBL" id="QSTW01000006">
    <property type="protein sequence ID" value="RGM91697.1"/>
    <property type="molecule type" value="Genomic_DNA"/>
</dbReference>
<reference evidence="4 5" key="1">
    <citation type="submission" date="2018-08" db="EMBL/GenBank/DDBJ databases">
        <title>A genome reference for cultivated species of the human gut microbiota.</title>
        <authorList>
            <person name="Zou Y."/>
            <person name="Xue W."/>
            <person name="Luo G."/>
        </authorList>
    </citation>
    <scope>NUCLEOTIDE SEQUENCE [LARGE SCALE GENOMIC DNA]</scope>
    <source>
        <strain evidence="3 5">AF39-11</strain>
        <strain evidence="2 4">OM06-2</strain>
    </source>
</reference>
<evidence type="ECO:0000259" key="1">
    <source>
        <dbReference type="Pfam" id="PF13643"/>
    </source>
</evidence>
<dbReference type="Pfam" id="PF13643">
    <property type="entry name" value="DUF4145"/>
    <property type="match status" value="1"/>
</dbReference>
<name>A0A3E4Z9F0_9BACT</name>
<protein>
    <submittedName>
        <fullName evidence="2">DUF4145 domain-containing protein</fullName>
    </submittedName>
</protein>
<feature type="domain" description="DUF4145" evidence="1">
    <location>
        <begin position="95"/>
        <end position="175"/>
    </location>
</feature>
<dbReference type="RefSeq" id="WP_117701531.1">
    <property type="nucleotide sequence ID" value="NZ_JAQCSP010000006.1"/>
</dbReference>
<evidence type="ECO:0000313" key="5">
    <source>
        <dbReference type="Proteomes" id="UP000284916"/>
    </source>
</evidence>
<comment type="caution">
    <text evidence="2">The sequence shown here is derived from an EMBL/GenBank/DDBJ whole genome shotgun (WGS) entry which is preliminary data.</text>
</comment>
<proteinExistence type="predicted"/>
<dbReference type="Proteomes" id="UP000260814">
    <property type="component" value="Unassembled WGS sequence"/>
</dbReference>